<dbReference type="Proteomes" id="UP001485043">
    <property type="component" value="Unassembled WGS sequence"/>
</dbReference>
<dbReference type="InterPro" id="IPR045126">
    <property type="entry name" value="TRAPPC10/Trs130"/>
</dbReference>
<dbReference type="GO" id="GO:0034498">
    <property type="term" value="P:early endosome to Golgi transport"/>
    <property type="evidence" value="ECO:0007669"/>
    <property type="project" value="TreeGrafter"/>
</dbReference>
<evidence type="ECO:0000259" key="2">
    <source>
        <dbReference type="Pfam" id="PF23036"/>
    </source>
</evidence>
<accession>A0AAW1T0M5</accession>
<keyword evidence="4" id="KW-1185">Reference proteome</keyword>
<dbReference type="EMBL" id="JALJOV010000496">
    <property type="protein sequence ID" value="KAK9863262.1"/>
    <property type="molecule type" value="Genomic_DNA"/>
</dbReference>
<gene>
    <name evidence="3" type="ORF">WJX84_010782</name>
</gene>
<dbReference type="InterPro" id="IPR056913">
    <property type="entry name" value="TRAPPC10/Trs130_N"/>
</dbReference>
<evidence type="ECO:0000256" key="1">
    <source>
        <dbReference type="SAM" id="MobiDB-lite"/>
    </source>
</evidence>
<evidence type="ECO:0000313" key="3">
    <source>
        <dbReference type="EMBL" id="KAK9863262.1"/>
    </source>
</evidence>
<dbReference type="GO" id="GO:0006891">
    <property type="term" value="P:intra-Golgi vesicle-mediated transport"/>
    <property type="evidence" value="ECO:0007669"/>
    <property type="project" value="TreeGrafter"/>
</dbReference>
<feature type="region of interest" description="Disordered" evidence="1">
    <location>
        <begin position="609"/>
        <end position="642"/>
    </location>
</feature>
<feature type="compositionally biased region" description="Low complexity" evidence="1">
    <location>
        <begin position="672"/>
        <end position="685"/>
    </location>
</feature>
<dbReference type="GO" id="GO:1990071">
    <property type="term" value="C:TRAPPII protein complex"/>
    <property type="evidence" value="ECO:0007669"/>
    <property type="project" value="InterPro"/>
</dbReference>
<dbReference type="PANTHER" id="PTHR13251">
    <property type="entry name" value="EPILEPSY HOLOPROSENCEPHALY CANDIDATE 1/TMEM1"/>
    <property type="match status" value="1"/>
</dbReference>
<evidence type="ECO:0000313" key="4">
    <source>
        <dbReference type="Proteomes" id="UP001485043"/>
    </source>
</evidence>
<feature type="region of interest" description="Disordered" evidence="1">
    <location>
        <begin position="363"/>
        <end position="445"/>
    </location>
</feature>
<feature type="region of interest" description="Disordered" evidence="1">
    <location>
        <begin position="672"/>
        <end position="728"/>
    </location>
</feature>
<feature type="domain" description="TRAPPC10/Trs130 N-terminal" evidence="2">
    <location>
        <begin position="14"/>
        <end position="319"/>
    </location>
</feature>
<protein>
    <recommendedName>
        <fullName evidence="2">TRAPPC10/Trs130 N-terminal domain-containing protein</fullName>
    </recommendedName>
</protein>
<dbReference type="PANTHER" id="PTHR13251:SF3">
    <property type="entry name" value="TRAFFICKING PROTEIN PARTICLE COMPLEX SUBUNIT 10"/>
    <property type="match status" value="1"/>
</dbReference>
<feature type="compositionally biased region" description="Basic and acidic residues" evidence="1">
    <location>
        <begin position="702"/>
        <end position="711"/>
    </location>
</feature>
<name>A0AAW1T0M5_9CHLO</name>
<dbReference type="Pfam" id="PF23036">
    <property type="entry name" value="TRAPPC10_1st"/>
    <property type="match status" value="1"/>
</dbReference>
<dbReference type="AlphaFoldDB" id="A0AAW1T0M5"/>
<comment type="caution">
    <text evidence="3">The sequence shown here is derived from an EMBL/GenBank/DDBJ whole genome shotgun (WGS) entry which is preliminary data.</text>
</comment>
<reference evidence="3 4" key="1">
    <citation type="journal article" date="2024" name="Nat. Commun.">
        <title>Phylogenomics reveals the evolutionary origins of lichenization in chlorophyte algae.</title>
        <authorList>
            <person name="Puginier C."/>
            <person name="Libourel C."/>
            <person name="Otte J."/>
            <person name="Skaloud P."/>
            <person name="Haon M."/>
            <person name="Grisel S."/>
            <person name="Petersen M."/>
            <person name="Berrin J.G."/>
            <person name="Delaux P.M."/>
            <person name="Dal Grande F."/>
            <person name="Keller J."/>
        </authorList>
    </citation>
    <scope>NUCLEOTIDE SEQUENCE [LARGE SCALE GENOMIC DNA]</scope>
    <source>
        <strain evidence="3 4">SAG 2523</strain>
    </source>
</reference>
<sequence length="728" mass="78820">MDLADFGARFVTAVEDLSGVWPSVSQALDARLPLRNVPLRNKFGNTLTVDKLPVQYLLSDDPRLQRLRPYAHSPVTWFRNPFACLVLVSCEDAEDYRRQWRMQLKAILEREKDSVGGLAEWVICYVRPPNADALSKGPKKVMEALRHDFSSRRRERCVRLDLIAGGSKITVAGLDELERLLREAVKASFEARQAAYDDEVRKLMDRRQDKGWSFSTLFLVKDSLAIMLEAGGLLEDALREYSELEACYLEALAGGGPLAGGPFGGNTDGDDVAQLLKASWRETRRAVLHKGNIAEFHFRQYMFACQARLLLKLERPAEVVIRGLKFIQTFSEILSQRVLSARSLLPSSLPPARITLQSAASTLGHMSDTPAGDPPHTHHQRSMTEDMGEGGGGAGSAQLLARANSSQDPLKDTRSSPATMENGHARPAYPLPPSYPQFSAHPQDARNGAEAAGLLPQQLSLTPVRTGRSSHDSADANGVQEPGQTRRSGDVPGLDWDLGVSTKLEDSSVEEPSGSRWGVSTPEEKAAAVRRAAVCLLGHLYAGARLELLHLGHALGLSAHCEPVSPLSTPGRASSRQRSPFGHLPAPAYFQAAPQMLSKEAVLSSLASAPSGLMGPDRDSSKTELVGISSDGSQRAGGKPPAALTGALLHARSRSRFGPDFSAIHTATNVISRSHSRQSSMESISNAQIQSTTPADYEDADGDRSGAKGRESPMGLRNYSLPEPSQDG</sequence>
<feature type="non-terminal residue" evidence="3">
    <location>
        <position position="728"/>
    </location>
</feature>
<feature type="region of interest" description="Disordered" evidence="1">
    <location>
        <begin position="463"/>
        <end position="522"/>
    </location>
</feature>
<dbReference type="GO" id="GO:0005829">
    <property type="term" value="C:cytosol"/>
    <property type="evidence" value="ECO:0007669"/>
    <property type="project" value="GOC"/>
</dbReference>
<proteinExistence type="predicted"/>
<organism evidence="3 4">
    <name type="scientific">Apatococcus fuscideae</name>
    <dbReference type="NCBI Taxonomy" id="2026836"/>
    <lineage>
        <taxon>Eukaryota</taxon>
        <taxon>Viridiplantae</taxon>
        <taxon>Chlorophyta</taxon>
        <taxon>core chlorophytes</taxon>
        <taxon>Trebouxiophyceae</taxon>
        <taxon>Chlorellales</taxon>
        <taxon>Chlorellaceae</taxon>
        <taxon>Apatococcus</taxon>
    </lineage>
</organism>